<proteinExistence type="predicted"/>
<dbReference type="EMBL" id="CAJNOE010000205">
    <property type="protein sequence ID" value="CAF1045174.1"/>
    <property type="molecule type" value="Genomic_DNA"/>
</dbReference>
<evidence type="ECO:0000313" key="3">
    <source>
        <dbReference type="EMBL" id="CAF4365921.1"/>
    </source>
</evidence>
<comment type="caution">
    <text evidence="2">The sequence shown here is derived from an EMBL/GenBank/DDBJ whole genome shotgun (WGS) entry which is preliminary data.</text>
</comment>
<reference evidence="2" key="1">
    <citation type="submission" date="2021-02" db="EMBL/GenBank/DDBJ databases">
        <authorList>
            <person name="Nowell W R."/>
        </authorList>
    </citation>
    <scope>NUCLEOTIDE SEQUENCE</scope>
</reference>
<dbReference type="AlphaFoldDB" id="A0A814K1Y7"/>
<feature type="transmembrane region" description="Helical" evidence="1">
    <location>
        <begin position="6"/>
        <end position="27"/>
    </location>
</feature>
<dbReference type="Proteomes" id="UP000663860">
    <property type="component" value="Unassembled WGS sequence"/>
</dbReference>
<keyword evidence="1" id="KW-1133">Transmembrane helix</keyword>
<protein>
    <submittedName>
        <fullName evidence="2">Uncharacterized protein</fullName>
    </submittedName>
</protein>
<evidence type="ECO:0000256" key="1">
    <source>
        <dbReference type="SAM" id="Phobius"/>
    </source>
</evidence>
<sequence>MDPTIPIPLIIFGIMFGIIFVFAIFCCRCHHITPVQDTLRAHGIDPDLARAGVPVIVVYPHQQKVNLPYTAAPPPYY</sequence>
<keyword evidence="1" id="KW-0472">Membrane</keyword>
<evidence type="ECO:0000313" key="4">
    <source>
        <dbReference type="Proteomes" id="UP000663860"/>
    </source>
</evidence>
<keyword evidence="1" id="KW-0812">Transmembrane</keyword>
<gene>
    <name evidence="2" type="ORF">IZO911_LOCUS20016</name>
    <name evidence="3" type="ORF">KXQ929_LOCUS49085</name>
</gene>
<dbReference type="Proteomes" id="UP000663868">
    <property type="component" value="Unassembled WGS sequence"/>
</dbReference>
<name>A0A814K1Y7_9BILA</name>
<evidence type="ECO:0000313" key="2">
    <source>
        <dbReference type="EMBL" id="CAF1045174.1"/>
    </source>
</evidence>
<accession>A0A814K1Y7</accession>
<dbReference type="EMBL" id="CAJOBB010020233">
    <property type="protein sequence ID" value="CAF4365921.1"/>
    <property type="molecule type" value="Genomic_DNA"/>
</dbReference>
<organism evidence="2 4">
    <name type="scientific">Adineta steineri</name>
    <dbReference type="NCBI Taxonomy" id="433720"/>
    <lineage>
        <taxon>Eukaryota</taxon>
        <taxon>Metazoa</taxon>
        <taxon>Spiralia</taxon>
        <taxon>Gnathifera</taxon>
        <taxon>Rotifera</taxon>
        <taxon>Eurotatoria</taxon>
        <taxon>Bdelloidea</taxon>
        <taxon>Adinetida</taxon>
        <taxon>Adinetidae</taxon>
        <taxon>Adineta</taxon>
    </lineage>
</organism>